<dbReference type="STRING" id="1043493.SAMN05421637_0238"/>
<dbReference type="EMBL" id="FNZI01000001">
    <property type="protein sequence ID" value="SEI86646.1"/>
    <property type="molecule type" value="Genomic_DNA"/>
</dbReference>
<gene>
    <name evidence="7" type="primary">mltG</name>
    <name evidence="8" type="ORF">SAMN05421637_0238</name>
</gene>
<dbReference type="PANTHER" id="PTHR30518">
    <property type="entry name" value="ENDOLYTIC MUREIN TRANSGLYCOSYLASE"/>
    <property type="match status" value="1"/>
</dbReference>
<dbReference type="Gene3D" id="3.30.1490.480">
    <property type="entry name" value="Endolytic murein transglycosylase"/>
    <property type="match status" value="1"/>
</dbReference>
<evidence type="ECO:0000256" key="4">
    <source>
        <dbReference type="ARBA" id="ARBA00023136"/>
    </source>
</evidence>
<evidence type="ECO:0000313" key="8">
    <source>
        <dbReference type="EMBL" id="SEI86646.1"/>
    </source>
</evidence>
<name>A0A1H6U586_9MICO</name>
<feature type="site" description="Important for catalytic activity" evidence="7">
    <location>
        <position position="250"/>
    </location>
</feature>
<keyword evidence="3 7" id="KW-1133">Transmembrane helix</keyword>
<evidence type="ECO:0000256" key="3">
    <source>
        <dbReference type="ARBA" id="ARBA00022989"/>
    </source>
</evidence>
<evidence type="ECO:0000256" key="5">
    <source>
        <dbReference type="ARBA" id="ARBA00023239"/>
    </source>
</evidence>
<comment type="similarity">
    <text evidence="7">Belongs to the transglycosylase MltG family.</text>
</comment>
<keyword evidence="1 7" id="KW-1003">Cell membrane</keyword>
<evidence type="ECO:0000256" key="2">
    <source>
        <dbReference type="ARBA" id="ARBA00022692"/>
    </source>
</evidence>
<proteinExistence type="inferred from homology"/>
<accession>A0A1H6U586</accession>
<evidence type="ECO:0000256" key="7">
    <source>
        <dbReference type="HAMAP-Rule" id="MF_02065"/>
    </source>
</evidence>
<dbReference type="GO" id="GO:0005886">
    <property type="term" value="C:plasma membrane"/>
    <property type="evidence" value="ECO:0007669"/>
    <property type="project" value="UniProtKB-SubCell"/>
</dbReference>
<sequence>MTDLFEAEATTTTSLDLRRLQRSKRRAARRRFTLIATAVALVVFALGGSVALNFVQSLETTSTEVLDYEGAGQGNIQVIVEDGATGSDIASTLYDAGVVASTQAFLVAWGDNPDASSVKPGYYFMHKEMKAEYALEALLDPANRDVRSITIIEGKTLDYYTQQIANLTGATQDEVAAAMENTDALGLPEEADGNLEGWLFPSTYQFDPGVTPQEVLSRMIEQTITVLDKYDVAAEDRQTVLTVASMIEREAKLDEDRPLIASVIYNRLDIDMPLQLDSTVKYVTKSEGAFASSDELAVDSPYNTYDNTGLPPTPIAGPGEASIAAAVSPAETDYLYFVTVNLETGETKYAADYTEFLGYKQELLDWVAANSDSDDS</sequence>
<protein>
    <recommendedName>
        <fullName evidence="7">Endolytic murein transglycosylase</fullName>
        <ecNumber evidence="7">4.2.2.29</ecNumber>
    </recommendedName>
    <alternativeName>
        <fullName evidence="7">Peptidoglycan lytic transglycosylase</fullName>
    </alternativeName>
    <alternativeName>
        <fullName evidence="7">Peptidoglycan polymerization terminase</fullName>
    </alternativeName>
</protein>
<dbReference type="Proteomes" id="UP000183315">
    <property type="component" value="Unassembled WGS sequence"/>
</dbReference>
<evidence type="ECO:0000256" key="6">
    <source>
        <dbReference type="ARBA" id="ARBA00023316"/>
    </source>
</evidence>
<dbReference type="CDD" id="cd08010">
    <property type="entry name" value="MltG_like"/>
    <property type="match status" value="1"/>
</dbReference>
<dbReference type="RefSeq" id="WP_042212467.1">
    <property type="nucleotide sequence ID" value="NZ_BBLU01000001.1"/>
</dbReference>
<dbReference type="HAMAP" id="MF_02065">
    <property type="entry name" value="MltG"/>
    <property type="match status" value="1"/>
</dbReference>
<reference evidence="9" key="1">
    <citation type="submission" date="2016-10" db="EMBL/GenBank/DDBJ databases">
        <authorList>
            <person name="Varghese N."/>
        </authorList>
    </citation>
    <scope>NUCLEOTIDE SEQUENCE [LARGE SCALE GENOMIC DNA]</scope>
    <source>
        <strain evidence="9">DSM 24868</strain>
    </source>
</reference>
<comment type="function">
    <text evidence="7">Functions as a peptidoglycan terminase that cleaves nascent peptidoglycan strands endolytically to terminate their elongation.</text>
</comment>
<keyword evidence="2 7" id="KW-0812">Transmembrane</keyword>
<keyword evidence="6 7" id="KW-0961">Cell wall biogenesis/degradation</keyword>
<dbReference type="GO" id="GO:0009252">
    <property type="term" value="P:peptidoglycan biosynthetic process"/>
    <property type="evidence" value="ECO:0007669"/>
    <property type="project" value="UniProtKB-UniRule"/>
</dbReference>
<dbReference type="AlphaFoldDB" id="A0A1H6U586"/>
<dbReference type="PANTHER" id="PTHR30518:SF2">
    <property type="entry name" value="ENDOLYTIC MUREIN TRANSGLYCOSYLASE"/>
    <property type="match status" value="1"/>
</dbReference>
<keyword evidence="4 7" id="KW-0472">Membrane</keyword>
<comment type="subcellular location">
    <subcellularLocation>
        <location evidence="7">Cell membrane</location>
        <topology evidence="7">Single-pass membrane protein</topology>
    </subcellularLocation>
</comment>
<dbReference type="NCBIfam" id="TIGR00247">
    <property type="entry name" value="endolytic transglycosylase MltG"/>
    <property type="match status" value="1"/>
</dbReference>
<comment type="catalytic activity">
    <reaction evidence="7">
        <text>a peptidoglycan chain = a peptidoglycan chain with N-acetyl-1,6-anhydromuramyl-[peptide] at the reducing end + a peptidoglycan chain with N-acetylglucosamine at the non-reducing end.</text>
        <dbReference type="EC" id="4.2.2.29"/>
    </reaction>
</comment>
<dbReference type="EC" id="4.2.2.29" evidence="7"/>
<keyword evidence="9" id="KW-1185">Reference proteome</keyword>
<evidence type="ECO:0000256" key="1">
    <source>
        <dbReference type="ARBA" id="ARBA00022475"/>
    </source>
</evidence>
<keyword evidence="5 7" id="KW-0456">Lyase</keyword>
<feature type="transmembrane region" description="Helical" evidence="7">
    <location>
        <begin position="32"/>
        <end position="55"/>
    </location>
</feature>
<dbReference type="eggNOG" id="COG1559">
    <property type="taxonomic scope" value="Bacteria"/>
</dbReference>
<evidence type="ECO:0000313" key="9">
    <source>
        <dbReference type="Proteomes" id="UP000183315"/>
    </source>
</evidence>
<dbReference type="Pfam" id="PF02618">
    <property type="entry name" value="YceG"/>
    <property type="match status" value="1"/>
</dbReference>
<dbReference type="GO" id="GO:0071555">
    <property type="term" value="P:cell wall organization"/>
    <property type="evidence" value="ECO:0007669"/>
    <property type="project" value="UniProtKB-KW"/>
</dbReference>
<organism evidence="8 9">
    <name type="scientific">Demequina mangrovi</name>
    <dbReference type="NCBI Taxonomy" id="1043493"/>
    <lineage>
        <taxon>Bacteria</taxon>
        <taxon>Bacillati</taxon>
        <taxon>Actinomycetota</taxon>
        <taxon>Actinomycetes</taxon>
        <taxon>Micrococcales</taxon>
        <taxon>Demequinaceae</taxon>
        <taxon>Demequina</taxon>
    </lineage>
</organism>
<dbReference type="GO" id="GO:0008932">
    <property type="term" value="F:lytic endotransglycosylase activity"/>
    <property type="evidence" value="ECO:0007669"/>
    <property type="project" value="UniProtKB-UniRule"/>
</dbReference>
<dbReference type="InterPro" id="IPR003770">
    <property type="entry name" value="MLTG-like"/>
</dbReference>